<organism evidence="1">
    <name type="scientific">Rhizophora mucronata</name>
    <name type="common">Asiatic mangrove</name>
    <dbReference type="NCBI Taxonomy" id="61149"/>
    <lineage>
        <taxon>Eukaryota</taxon>
        <taxon>Viridiplantae</taxon>
        <taxon>Streptophyta</taxon>
        <taxon>Embryophyta</taxon>
        <taxon>Tracheophyta</taxon>
        <taxon>Spermatophyta</taxon>
        <taxon>Magnoliopsida</taxon>
        <taxon>eudicotyledons</taxon>
        <taxon>Gunneridae</taxon>
        <taxon>Pentapetalae</taxon>
        <taxon>rosids</taxon>
        <taxon>fabids</taxon>
        <taxon>Malpighiales</taxon>
        <taxon>Rhizophoraceae</taxon>
        <taxon>Rhizophora</taxon>
    </lineage>
</organism>
<sequence length="30" mass="3563">MGMKFSYLSAFLQKTTQNGKFYRNRDEGLM</sequence>
<protein>
    <submittedName>
        <fullName evidence="1">Uncharacterized protein</fullName>
    </submittedName>
</protein>
<dbReference type="AlphaFoldDB" id="A0A2P2PBJ0"/>
<accession>A0A2P2PBJ0</accession>
<dbReference type="EMBL" id="GGEC01071507">
    <property type="protein sequence ID" value="MBX51991.1"/>
    <property type="molecule type" value="Transcribed_RNA"/>
</dbReference>
<evidence type="ECO:0000313" key="1">
    <source>
        <dbReference type="EMBL" id="MBX51991.1"/>
    </source>
</evidence>
<proteinExistence type="predicted"/>
<name>A0A2P2PBJ0_RHIMU</name>
<reference evidence="1" key="1">
    <citation type="submission" date="2018-02" db="EMBL/GenBank/DDBJ databases">
        <title>Rhizophora mucronata_Transcriptome.</title>
        <authorList>
            <person name="Meera S.P."/>
            <person name="Sreeshan A."/>
            <person name="Augustine A."/>
        </authorList>
    </citation>
    <scope>NUCLEOTIDE SEQUENCE</scope>
    <source>
        <tissue evidence="1">Leaf</tissue>
    </source>
</reference>